<feature type="transmembrane region" description="Helical" evidence="8">
    <location>
        <begin position="12"/>
        <end position="32"/>
    </location>
</feature>
<keyword evidence="6 8" id="KW-1133">Transmembrane helix</keyword>
<comment type="similarity">
    <text evidence="2">Belongs to the MreD family.</text>
</comment>
<evidence type="ECO:0000256" key="8">
    <source>
        <dbReference type="SAM" id="Phobius"/>
    </source>
</evidence>
<evidence type="ECO:0000256" key="3">
    <source>
        <dbReference type="ARBA" id="ARBA00022475"/>
    </source>
</evidence>
<evidence type="ECO:0000256" key="4">
    <source>
        <dbReference type="ARBA" id="ARBA00022692"/>
    </source>
</evidence>
<feature type="transmembrane region" description="Helical" evidence="8">
    <location>
        <begin position="109"/>
        <end position="129"/>
    </location>
</feature>
<name>A0ABW4BIR2_9LACO</name>
<feature type="transmembrane region" description="Helical" evidence="8">
    <location>
        <begin position="141"/>
        <end position="164"/>
    </location>
</feature>
<proteinExistence type="inferred from homology"/>
<evidence type="ECO:0000256" key="1">
    <source>
        <dbReference type="ARBA" id="ARBA00004651"/>
    </source>
</evidence>
<dbReference type="RefSeq" id="WP_204119194.1">
    <property type="nucleotide sequence ID" value="NZ_BOLV01000012.1"/>
</dbReference>
<evidence type="ECO:0000313" key="9">
    <source>
        <dbReference type="EMBL" id="MFD1399428.1"/>
    </source>
</evidence>
<gene>
    <name evidence="9" type="primary">mreD</name>
    <name evidence="9" type="ORF">ACFQ41_08900</name>
</gene>
<comment type="subcellular location">
    <subcellularLocation>
        <location evidence="1">Cell membrane</location>
        <topology evidence="1">Multi-pass membrane protein</topology>
    </subcellularLocation>
</comment>
<evidence type="ECO:0000256" key="5">
    <source>
        <dbReference type="ARBA" id="ARBA00022960"/>
    </source>
</evidence>
<evidence type="ECO:0000313" key="10">
    <source>
        <dbReference type="Proteomes" id="UP001597199"/>
    </source>
</evidence>
<keyword evidence="7 8" id="KW-0472">Membrane</keyword>
<dbReference type="EMBL" id="JBHTOA010000032">
    <property type="protein sequence ID" value="MFD1399428.1"/>
    <property type="molecule type" value="Genomic_DNA"/>
</dbReference>
<dbReference type="NCBIfam" id="TIGR03426">
    <property type="entry name" value="shape_MreD"/>
    <property type="match status" value="1"/>
</dbReference>
<comment type="caution">
    <text evidence="9">The sequence shown here is derived from an EMBL/GenBank/DDBJ whole genome shotgun (WGS) entry which is preliminary data.</text>
</comment>
<keyword evidence="3" id="KW-1003">Cell membrane</keyword>
<feature type="transmembrane region" description="Helical" evidence="8">
    <location>
        <begin position="78"/>
        <end position="97"/>
    </location>
</feature>
<feature type="transmembrane region" description="Helical" evidence="8">
    <location>
        <begin position="39"/>
        <end position="58"/>
    </location>
</feature>
<keyword evidence="5" id="KW-0133">Cell shape</keyword>
<protein>
    <submittedName>
        <fullName evidence="9">Rod shape-determining protein MreD</fullName>
    </submittedName>
</protein>
<dbReference type="Proteomes" id="UP001597199">
    <property type="component" value="Unassembled WGS sequence"/>
</dbReference>
<evidence type="ECO:0000256" key="6">
    <source>
        <dbReference type="ARBA" id="ARBA00022989"/>
    </source>
</evidence>
<evidence type="ECO:0000256" key="7">
    <source>
        <dbReference type="ARBA" id="ARBA00023136"/>
    </source>
</evidence>
<keyword evidence="10" id="KW-1185">Reference proteome</keyword>
<keyword evidence="4 8" id="KW-0812">Transmembrane</keyword>
<reference evidence="10" key="1">
    <citation type="journal article" date="2019" name="Int. J. Syst. Evol. Microbiol.">
        <title>The Global Catalogue of Microorganisms (GCM) 10K type strain sequencing project: providing services to taxonomists for standard genome sequencing and annotation.</title>
        <authorList>
            <consortium name="The Broad Institute Genomics Platform"/>
            <consortium name="The Broad Institute Genome Sequencing Center for Infectious Disease"/>
            <person name="Wu L."/>
            <person name="Ma J."/>
        </authorList>
    </citation>
    <scope>NUCLEOTIDE SEQUENCE [LARGE SCALE GENOMIC DNA]</scope>
    <source>
        <strain evidence="10">CCM 9110</strain>
    </source>
</reference>
<dbReference type="Pfam" id="PF04093">
    <property type="entry name" value="MreD"/>
    <property type="match status" value="1"/>
</dbReference>
<evidence type="ECO:0000256" key="2">
    <source>
        <dbReference type="ARBA" id="ARBA00007776"/>
    </source>
</evidence>
<accession>A0ABW4BIR2</accession>
<sequence>MITEKKFRGHGWIILLLFVCLLIDGTLAQTLAQFIMTGTFYGVPHLTLMALVMTALLLPEEVYIVPMAIGFGLIFDSYYTGMLGVNTLLWPLIVYVVRQVEPVIPKKPFYLGSVMVIVLTVAAVADYAINQFLGVANGSVIILIANHIGPGLMVNVILFAVAYLPLHRILINLRID</sequence>
<dbReference type="InterPro" id="IPR007227">
    <property type="entry name" value="Cell_shape_determining_MreD"/>
</dbReference>
<organism evidence="9 10">
    <name type="scientific">Lacticaseibacillus suilingensis</name>
    <dbReference type="NCBI Taxonomy" id="2799577"/>
    <lineage>
        <taxon>Bacteria</taxon>
        <taxon>Bacillati</taxon>
        <taxon>Bacillota</taxon>
        <taxon>Bacilli</taxon>
        <taxon>Lactobacillales</taxon>
        <taxon>Lactobacillaceae</taxon>
        <taxon>Lacticaseibacillus</taxon>
    </lineage>
</organism>